<feature type="repeat" description="TPR" evidence="3">
    <location>
        <begin position="251"/>
        <end position="284"/>
    </location>
</feature>
<organism evidence="6 7">
    <name type="scientific">Clostridium ganghwense</name>
    <dbReference type="NCBI Taxonomy" id="312089"/>
    <lineage>
        <taxon>Bacteria</taxon>
        <taxon>Bacillati</taxon>
        <taxon>Bacillota</taxon>
        <taxon>Clostridia</taxon>
        <taxon>Eubacteriales</taxon>
        <taxon>Clostridiaceae</taxon>
        <taxon>Clostridium</taxon>
    </lineage>
</organism>
<evidence type="ECO:0000256" key="2">
    <source>
        <dbReference type="ARBA" id="ARBA00022803"/>
    </source>
</evidence>
<evidence type="ECO:0000256" key="1">
    <source>
        <dbReference type="ARBA" id="ARBA00022737"/>
    </source>
</evidence>
<dbReference type="Pfam" id="PF13414">
    <property type="entry name" value="TPR_11"/>
    <property type="match status" value="1"/>
</dbReference>
<feature type="coiled-coil region" evidence="4">
    <location>
        <begin position="407"/>
        <end position="456"/>
    </location>
</feature>
<dbReference type="PANTHER" id="PTHR44858:SF1">
    <property type="entry name" value="UDP-N-ACETYLGLUCOSAMINE--PEPTIDE N-ACETYLGLUCOSAMINYLTRANSFERASE SPINDLY-RELATED"/>
    <property type="match status" value="1"/>
</dbReference>
<protein>
    <submittedName>
        <fullName evidence="6">Tetratricopeptide repeat protein</fullName>
    </submittedName>
</protein>
<evidence type="ECO:0000313" key="7">
    <source>
        <dbReference type="Proteomes" id="UP001079657"/>
    </source>
</evidence>
<dbReference type="InterPro" id="IPR019734">
    <property type="entry name" value="TPR_rpt"/>
</dbReference>
<name>A0ABT4CJU2_9CLOT</name>
<gene>
    <name evidence="6" type="ORF">OXH55_01505</name>
</gene>
<dbReference type="Proteomes" id="UP001079657">
    <property type="component" value="Unassembled WGS sequence"/>
</dbReference>
<keyword evidence="2 3" id="KW-0802">TPR repeat</keyword>
<reference evidence="6" key="1">
    <citation type="submission" date="2022-12" db="EMBL/GenBank/DDBJ databases">
        <authorList>
            <person name="Wang J."/>
        </authorList>
    </citation>
    <scope>NUCLEOTIDE SEQUENCE</scope>
    <source>
        <strain evidence="6">HY-42-06</strain>
    </source>
</reference>
<evidence type="ECO:0000313" key="6">
    <source>
        <dbReference type="EMBL" id="MCY6369320.1"/>
    </source>
</evidence>
<dbReference type="SUPFAM" id="SSF48439">
    <property type="entry name" value="Protein prenylyltransferase"/>
    <property type="match status" value="1"/>
</dbReference>
<feature type="chain" id="PRO_5045721597" evidence="5">
    <location>
        <begin position="30"/>
        <end position="647"/>
    </location>
</feature>
<dbReference type="EMBL" id="JAPQES010000001">
    <property type="protein sequence ID" value="MCY6369320.1"/>
    <property type="molecule type" value="Genomic_DNA"/>
</dbReference>
<dbReference type="SMART" id="SM00028">
    <property type="entry name" value="TPR"/>
    <property type="match status" value="7"/>
</dbReference>
<dbReference type="Pfam" id="PF13181">
    <property type="entry name" value="TPR_8"/>
    <property type="match status" value="1"/>
</dbReference>
<evidence type="ECO:0000256" key="5">
    <source>
        <dbReference type="SAM" id="SignalP"/>
    </source>
</evidence>
<dbReference type="Gene3D" id="1.25.40.10">
    <property type="entry name" value="Tetratricopeptide repeat domain"/>
    <property type="match status" value="3"/>
</dbReference>
<feature type="coiled-coil region" evidence="4">
    <location>
        <begin position="284"/>
        <end position="318"/>
    </location>
</feature>
<keyword evidence="1" id="KW-0677">Repeat</keyword>
<feature type="repeat" description="TPR" evidence="3">
    <location>
        <begin position="149"/>
        <end position="182"/>
    </location>
</feature>
<feature type="signal peptide" evidence="5">
    <location>
        <begin position="1"/>
        <end position="29"/>
    </location>
</feature>
<sequence length="647" mass="74930">MIKNKISKYFFITVLSVSLGTSTIIPAYATSINSKEIVQQNKSMTSDQMSVKDAKEYLVKNDYKKVIEICTKVIKTNPKETAAYDYRAYSYLKLNENIRALLDCNKSIQINPSNIIAYSIRGSVHMSSKKPKEALDDFNKSISLTPKTSIEYFFRGISYSNLNKDKEAIADYSKALEIDSTEILALINRGNMYSKQGQYDKAMQDYTQIIKLDNKNFYVYANRGVVYFEKGEYNKALEDFNEVIKQNNKYSYGYVCRGAVYVKLGNYTKAVQDYKKAAELDPNNQEANTLYKNLKALLDKNKKKLDKANKIYKQIQEVYKKTQTGKNTYEEINVLKNEYEHFTSLTSTAPMDKFYKGCGKIAKEIDIYSMYKLTDDDLTRAKASETIIESEIASLKKDIEDIKVEMNQGVANDLKRIEKDLKEAKKYGYKTVEEYKKALEESKRQGYNNIEEYQKALEEEKRISTPGKLEKHLRKNFSELDTPLGKCKFTYNVSTITFYDGNGTNLTPYDFRIEINWFNFSPSDIDSSKNLSAEQKQQTKDMLRDFQKKVADEALKAFPNKKIRGGFFRDIIDKRDIEIALDNAEDLDEVLSIIDNVDSENPMTVTEYSNIQFLTWQNFESTTGSSKYDDNKITKFHWYPKDDDYKF</sequence>
<dbReference type="RefSeq" id="WP_268047637.1">
    <property type="nucleotide sequence ID" value="NZ_JAPQES010000001.1"/>
</dbReference>
<dbReference type="Pfam" id="PF00515">
    <property type="entry name" value="TPR_1"/>
    <property type="match status" value="1"/>
</dbReference>
<keyword evidence="7" id="KW-1185">Reference proteome</keyword>
<accession>A0ABT4CJU2</accession>
<dbReference type="PROSITE" id="PS50293">
    <property type="entry name" value="TPR_REGION"/>
    <property type="match status" value="3"/>
</dbReference>
<dbReference type="InterPro" id="IPR050498">
    <property type="entry name" value="Ycf3"/>
</dbReference>
<feature type="repeat" description="TPR" evidence="3">
    <location>
        <begin position="115"/>
        <end position="148"/>
    </location>
</feature>
<keyword evidence="5" id="KW-0732">Signal</keyword>
<dbReference type="InterPro" id="IPR011990">
    <property type="entry name" value="TPR-like_helical_dom_sf"/>
</dbReference>
<evidence type="ECO:0000256" key="4">
    <source>
        <dbReference type="SAM" id="Coils"/>
    </source>
</evidence>
<dbReference type="PANTHER" id="PTHR44858">
    <property type="entry name" value="TETRATRICOPEPTIDE REPEAT PROTEIN 6"/>
    <property type="match status" value="1"/>
</dbReference>
<feature type="repeat" description="TPR" evidence="3">
    <location>
        <begin position="217"/>
        <end position="250"/>
    </location>
</feature>
<comment type="caution">
    <text evidence="6">The sequence shown here is derived from an EMBL/GenBank/DDBJ whole genome shotgun (WGS) entry which is preliminary data.</text>
</comment>
<evidence type="ECO:0000256" key="3">
    <source>
        <dbReference type="PROSITE-ProRule" id="PRU00339"/>
    </source>
</evidence>
<dbReference type="PROSITE" id="PS50005">
    <property type="entry name" value="TPR"/>
    <property type="match status" value="5"/>
</dbReference>
<proteinExistence type="predicted"/>
<feature type="repeat" description="TPR" evidence="3">
    <location>
        <begin position="183"/>
        <end position="216"/>
    </location>
</feature>
<keyword evidence="4" id="KW-0175">Coiled coil</keyword>